<comment type="caution">
    <text evidence="3">The sequence shown here is derived from an EMBL/GenBank/DDBJ whole genome shotgun (WGS) entry which is preliminary data.</text>
</comment>
<dbReference type="SUPFAM" id="SSF46785">
    <property type="entry name" value="Winged helix' DNA-binding domain"/>
    <property type="match status" value="1"/>
</dbReference>
<dbReference type="PROSITE" id="PS50995">
    <property type="entry name" value="HTH_MARR_2"/>
    <property type="match status" value="1"/>
</dbReference>
<dbReference type="InterPro" id="IPR036390">
    <property type="entry name" value="WH_DNA-bd_sf"/>
</dbReference>
<dbReference type="GO" id="GO:0003677">
    <property type="term" value="F:DNA binding"/>
    <property type="evidence" value="ECO:0007669"/>
    <property type="project" value="UniProtKB-KW"/>
</dbReference>
<dbReference type="InterPro" id="IPR036388">
    <property type="entry name" value="WH-like_DNA-bd_sf"/>
</dbReference>
<feature type="region of interest" description="Disordered" evidence="1">
    <location>
        <begin position="1"/>
        <end position="20"/>
    </location>
</feature>
<dbReference type="RefSeq" id="WP_209990957.1">
    <property type="nucleotide sequence ID" value="NZ_JAGINO010000039.1"/>
</dbReference>
<dbReference type="Proteomes" id="UP001244552">
    <property type="component" value="Unassembled WGS sequence"/>
</dbReference>
<dbReference type="Pfam" id="PF12802">
    <property type="entry name" value="MarR_2"/>
    <property type="match status" value="1"/>
</dbReference>
<accession>A0ABU0MUZ9</accession>
<dbReference type="InterPro" id="IPR039422">
    <property type="entry name" value="MarR/SlyA-like"/>
</dbReference>
<evidence type="ECO:0000256" key="1">
    <source>
        <dbReference type="SAM" id="MobiDB-lite"/>
    </source>
</evidence>
<dbReference type="EMBL" id="JAUSVU010000042">
    <property type="protein sequence ID" value="MDQ0537285.1"/>
    <property type="molecule type" value="Genomic_DNA"/>
</dbReference>
<dbReference type="Gene3D" id="1.10.10.10">
    <property type="entry name" value="Winged helix-like DNA-binding domain superfamily/Winged helix DNA-binding domain"/>
    <property type="match status" value="1"/>
</dbReference>
<evidence type="ECO:0000313" key="4">
    <source>
        <dbReference type="Proteomes" id="UP001244552"/>
    </source>
</evidence>
<protein>
    <submittedName>
        <fullName evidence="3">DNA-binding MarR family transcriptional regulator</fullName>
    </submittedName>
</protein>
<dbReference type="InterPro" id="IPR000835">
    <property type="entry name" value="HTH_MarR-typ"/>
</dbReference>
<name>A0ABU0MUZ9_9PROT</name>
<gene>
    <name evidence="3" type="ORF">QO018_006187</name>
</gene>
<reference evidence="3 4" key="1">
    <citation type="submission" date="2023-07" db="EMBL/GenBank/DDBJ databases">
        <title>Genomic Encyclopedia of Type Strains, Phase IV (KMG-IV): sequencing the most valuable type-strain genomes for metagenomic binning, comparative biology and taxonomic classification.</title>
        <authorList>
            <person name="Goeker M."/>
        </authorList>
    </citation>
    <scope>NUCLEOTIDE SEQUENCE [LARGE SCALE GENOMIC DNA]</scope>
    <source>
        <strain evidence="3 4">DSM 19922</strain>
    </source>
</reference>
<keyword evidence="3" id="KW-0238">DNA-binding</keyword>
<feature type="domain" description="HTH marR-type" evidence="2">
    <location>
        <begin position="38"/>
        <end position="167"/>
    </location>
</feature>
<dbReference type="PANTHER" id="PTHR33164:SF95">
    <property type="entry name" value="TRANSCRIPTIONAL REGULATOR"/>
    <property type="match status" value="1"/>
</dbReference>
<sequence length="180" mass="20684">MSELKKNASKRTAPAARPEAEESPINLLIDHMPLWARPGYLVRRLHQIHYALFLEECAEFDITPVQYGLLTSLAENPNIDQNSLGRELGIDRTNVADVLSRLKKRGLIERCRSTEDKRMVLTRLTPEGERITREMYGAMQRAQLRLLEPLLPEERNAFLTMLIRLVDGNNHLGRAIFRPT</sequence>
<organism evidence="3 4">
    <name type="scientific">Azospirillum picis</name>
    <dbReference type="NCBI Taxonomy" id="488438"/>
    <lineage>
        <taxon>Bacteria</taxon>
        <taxon>Pseudomonadati</taxon>
        <taxon>Pseudomonadota</taxon>
        <taxon>Alphaproteobacteria</taxon>
        <taxon>Rhodospirillales</taxon>
        <taxon>Azospirillaceae</taxon>
        <taxon>Azospirillum</taxon>
    </lineage>
</organism>
<evidence type="ECO:0000259" key="2">
    <source>
        <dbReference type="PROSITE" id="PS50995"/>
    </source>
</evidence>
<dbReference type="PANTHER" id="PTHR33164">
    <property type="entry name" value="TRANSCRIPTIONAL REGULATOR, MARR FAMILY"/>
    <property type="match status" value="1"/>
</dbReference>
<keyword evidence="4" id="KW-1185">Reference proteome</keyword>
<dbReference type="PRINTS" id="PR00598">
    <property type="entry name" value="HTHMARR"/>
</dbReference>
<evidence type="ECO:0000313" key="3">
    <source>
        <dbReference type="EMBL" id="MDQ0537285.1"/>
    </source>
</evidence>
<dbReference type="SMART" id="SM00347">
    <property type="entry name" value="HTH_MARR"/>
    <property type="match status" value="1"/>
</dbReference>
<proteinExistence type="predicted"/>